<dbReference type="Proteomes" id="UP000215188">
    <property type="component" value="Unassembled WGS sequence"/>
</dbReference>
<dbReference type="InterPro" id="IPR012663">
    <property type="entry name" value="CHP02450_Tryp"/>
</dbReference>
<gene>
    <name evidence="1" type="ORF">AOC33_06400</name>
</gene>
<name>A0A229FSE5_9BURK</name>
<evidence type="ECO:0000313" key="1">
    <source>
        <dbReference type="EMBL" id="OXL14946.1"/>
    </source>
</evidence>
<keyword evidence="2" id="KW-1185">Reference proteome</keyword>
<dbReference type="RefSeq" id="WP_089515927.1">
    <property type="nucleotide sequence ID" value="NZ_NJGG01000002.1"/>
</dbReference>
<evidence type="ECO:0000313" key="2">
    <source>
        <dbReference type="Proteomes" id="UP000215188"/>
    </source>
</evidence>
<comment type="caution">
    <text evidence="1">The sequence shown here is derived from an EMBL/GenBank/DDBJ whole genome shotgun (WGS) entry which is preliminary data.</text>
</comment>
<dbReference type="Pfam" id="PF09493">
    <property type="entry name" value="DUF2389"/>
    <property type="match status" value="1"/>
</dbReference>
<protein>
    <recommendedName>
        <fullName evidence="3">TIGR02450 family Trp-rich protein</fullName>
    </recommendedName>
</protein>
<organism evidence="1 2">
    <name type="scientific">Polynucleobacter cosmopolitanus</name>
    <dbReference type="NCBI Taxonomy" id="351345"/>
    <lineage>
        <taxon>Bacteria</taxon>
        <taxon>Pseudomonadati</taxon>
        <taxon>Pseudomonadota</taxon>
        <taxon>Betaproteobacteria</taxon>
        <taxon>Burkholderiales</taxon>
        <taxon>Burkholderiaceae</taxon>
        <taxon>Polynucleobacter</taxon>
    </lineage>
</organism>
<proteinExistence type="predicted"/>
<sequence length="75" mass="8664">MTKNPIHPKKLLLSKWTAVTPLNKEKHFMVIKVIDPEIEGGAVEQVVIEAVMSKRQKTIQWRSLTNGLEWKQGWV</sequence>
<accession>A0A229FSE5</accession>
<dbReference type="EMBL" id="NJGG01000002">
    <property type="protein sequence ID" value="OXL14946.1"/>
    <property type="molecule type" value="Genomic_DNA"/>
</dbReference>
<dbReference type="NCBIfam" id="TIGR02450">
    <property type="entry name" value="TIGR02450 family Trp-rich protein"/>
    <property type="match status" value="1"/>
</dbReference>
<dbReference type="OrthoDB" id="5592973at2"/>
<reference evidence="1 2" key="1">
    <citation type="submission" date="2017-06" db="EMBL/GenBank/DDBJ databases">
        <title>Reclassification of a Polynucleobacter cosmopolitanus strain isolated from tropical Lake Victoria as Polynucleobacter victoriensis comb. nov.</title>
        <authorList>
            <person name="Hahn M.W."/>
        </authorList>
    </citation>
    <scope>NUCLEOTIDE SEQUENCE [LARGE SCALE GENOMIC DNA]</scope>
    <source>
        <strain evidence="1 2">MWH-MoIso2</strain>
    </source>
</reference>
<evidence type="ECO:0008006" key="3">
    <source>
        <dbReference type="Google" id="ProtNLM"/>
    </source>
</evidence>
<dbReference type="AlphaFoldDB" id="A0A229FSE5"/>